<reference evidence="2" key="1">
    <citation type="submission" date="2020-07" db="EMBL/GenBank/DDBJ databases">
        <authorList>
            <person name="Ferguson B K."/>
        </authorList>
    </citation>
    <scope>NUCLEOTIDE SEQUENCE</scope>
    <source>
        <strain evidence="2">L06</strain>
    </source>
</reference>
<proteinExistence type="predicted"/>
<dbReference type="PANTHER" id="PTHR28069">
    <property type="entry name" value="GH20023P"/>
    <property type="match status" value="1"/>
</dbReference>
<gene>
    <name evidence="2" type="ORF">BBRV_LOCUS20200</name>
</gene>
<dbReference type="PANTHER" id="PTHR28069:SF2">
    <property type="entry name" value="GH20023P"/>
    <property type="match status" value="1"/>
</dbReference>
<name>A0A6V7IAR7_9HYME</name>
<sequence>MEWNSFYSNACYECGNWGEGYPLMYCKKCRAVSFCEKDSRALNTKHHDLCQVLSELRKEAPSVLQMSNRQEVTQQAWTAMKSNIMLLVQLSLGRKLTKQEEEVLKFPKKCVSCYENDPEKLIDCKVCPGTSFCARHLQTKEEHADRCRKLTECAASDVFYSPMLKTAIPSIPEDQSNVKLPEDMAQFIKICGPNFVPFPHNVQTSASSEVFTRPLSLLYAMEKLNLEIKERLIVHVIGANIADLEDPSTFEIILHFKQNLKELILIFIGPDLSGLEIPDFSKYLCRECKKEKMILHVKIFPSFYHDFMKNEEFSLPDLVIGYNIGVHECFEFASEGDTWYPSIAALGNLDCPLIVTTYTKDEAEKDYERILKSSKRFTCLLQEKNPFASLRHYRDFENDDFYYQNQFIMIFGREGQNEEVLKQMKELKLNDNAMVCE</sequence>
<dbReference type="Pfam" id="PF20179">
    <property type="entry name" value="MSS51_C"/>
    <property type="match status" value="1"/>
</dbReference>
<accession>A0A6V7IAR7</accession>
<feature type="domain" description="Mitochondrial splicing suppressor 51-like C-terminal" evidence="1">
    <location>
        <begin position="214"/>
        <end position="396"/>
    </location>
</feature>
<dbReference type="InterPro" id="IPR046824">
    <property type="entry name" value="Mss51-like_C"/>
</dbReference>
<dbReference type="SUPFAM" id="SSF144232">
    <property type="entry name" value="HIT/MYND zinc finger-like"/>
    <property type="match status" value="1"/>
</dbReference>
<protein>
    <recommendedName>
        <fullName evidence="1">Mitochondrial splicing suppressor 51-like C-terminal domain-containing protein</fullName>
    </recommendedName>
</protein>
<dbReference type="EMBL" id="CADCXW020000003">
    <property type="protein sequence ID" value="CAD1536753.1"/>
    <property type="molecule type" value="Genomic_DNA"/>
</dbReference>
<dbReference type="AlphaFoldDB" id="A0A6V7IAR7"/>
<organism evidence="2">
    <name type="scientific">Bracon brevicornis</name>
    <dbReference type="NCBI Taxonomy" id="1563983"/>
    <lineage>
        <taxon>Eukaryota</taxon>
        <taxon>Metazoa</taxon>
        <taxon>Ecdysozoa</taxon>
        <taxon>Arthropoda</taxon>
        <taxon>Hexapoda</taxon>
        <taxon>Insecta</taxon>
        <taxon>Pterygota</taxon>
        <taxon>Neoptera</taxon>
        <taxon>Endopterygota</taxon>
        <taxon>Hymenoptera</taxon>
        <taxon>Apocrita</taxon>
        <taxon>Ichneumonoidea</taxon>
        <taxon>Braconidae</taxon>
        <taxon>Braconinae</taxon>
        <taxon>Bracon</taxon>
    </lineage>
</organism>
<evidence type="ECO:0000313" key="2">
    <source>
        <dbReference type="EMBL" id="CAD1536753.1"/>
    </source>
</evidence>
<evidence type="ECO:0000259" key="1">
    <source>
        <dbReference type="Pfam" id="PF20179"/>
    </source>
</evidence>